<accession>A0A0F3NIZ7</accession>
<name>A0A0F3NIZ7_ANAPH</name>
<protein>
    <submittedName>
        <fullName evidence="1">Uncharacterized protein</fullName>
    </submittedName>
</protein>
<dbReference type="PATRIC" id="fig|1359153.3.peg.859"/>
<sequence length="49" mass="5602">MWKKESEENCELGMRKMPGAMLLDLLQASIKQHLLTVLHANLPPVRRCA</sequence>
<dbReference type="EMBL" id="LANW01000001">
    <property type="protein sequence ID" value="KJV68038.1"/>
    <property type="molecule type" value="Genomic_DNA"/>
</dbReference>
<comment type="caution">
    <text evidence="1">The sequence shown here is derived from an EMBL/GenBank/DDBJ whole genome shotgun (WGS) entry which is preliminary data.</text>
</comment>
<organism evidence="1 2">
    <name type="scientific">Anaplasma phagocytophilum str. ApNP</name>
    <dbReference type="NCBI Taxonomy" id="1359153"/>
    <lineage>
        <taxon>Bacteria</taxon>
        <taxon>Pseudomonadati</taxon>
        <taxon>Pseudomonadota</taxon>
        <taxon>Alphaproteobacteria</taxon>
        <taxon>Rickettsiales</taxon>
        <taxon>Anaplasmataceae</taxon>
        <taxon>Anaplasma</taxon>
        <taxon>phagocytophilum group</taxon>
    </lineage>
</organism>
<proteinExistence type="predicted"/>
<gene>
    <name evidence="1" type="ORF">APHNP_0830</name>
</gene>
<evidence type="ECO:0000313" key="2">
    <source>
        <dbReference type="Proteomes" id="UP000033385"/>
    </source>
</evidence>
<dbReference type="Proteomes" id="UP000033385">
    <property type="component" value="Unassembled WGS sequence"/>
</dbReference>
<reference evidence="1 2" key="1">
    <citation type="submission" date="2015-01" db="EMBL/GenBank/DDBJ databases">
        <title>Genome Sequencing of Rickettsiales.</title>
        <authorList>
            <person name="Daugherty S.C."/>
            <person name="Su Q."/>
            <person name="Abolude K."/>
            <person name="Beier-Sexton M."/>
            <person name="Carlyon J.A."/>
            <person name="Carter R."/>
            <person name="Day N.P."/>
            <person name="Dumler S.J."/>
            <person name="Dyachenko V."/>
            <person name="Godinez A."/>
            <person name="Kurtti T.J."/>
            <person name="Lichay M."/>
            <person name="Mullins K.E."/>
            <person name="Ott S."/>
            <person name="Pappas-Brown V."/>
            <person name="Paris D.H."/>
            <person name="Patel P."/>
            <person name="Richards A.L."/>
            <person name="Sadzewicz L."/>
            <person name="Sears K."/>
            <person name="Seidman D."/>
            <person name="Sengamalay N."/>
            <person name="Stenos J."/>
            <person name="Tallon L.J."/>
            <person name="Vincent G."/>
            <person name="Fraser C.M."/>
            <person name="Munderloh U."/>
            <person name="Dunning-Hotopp J.C."/>
        </authorList>
    </citation>
    <scope>NUCLEOTIDE SEQUENCE [LARGE SCALE GENOMIC DNA]</scope>
    <source>
        <strain evidence="1 2">ApNP</strain>
    </source>
</reference>
<dbReference type="AlphaFoldDB" id="A0A0F3NIZ7"/>
<evidence type="ECO:0000313" key="1">
    <source>
        <dbReference type="EMBL" id="KJV68038.1"/>
    </source>
</evidence>